<evidence type="ECO:0000313" key="1">
    <source>
        <dbReference type="EMBL" id="GJU00290.1"/>
    </source>
</evidence>
<reference evidence="1" key="1">
    <citation type="journal article" date="2022" name="Int. J. Mol. Sci.">
        <title>Draft Genome of Tanacetum Coccineum: Genomic Comparison of Closely Related Tanacetum-Family Plants.</title>
        <authorList>
            <person name="Yamashiro T."/>
            <person name="Shiraishi A."/>
            <person name="Nakayama K."/>
            <person name="Satake H."/>
        </authorList>
    </citation>
    <scope>NUCLEOTIDE SEQUENCE</scope>
</reference>
<protein>
    <submittedName>
        <fullName evidence="1">Uncharacterized protein</fullName>
    </submittedName>
</protein>
<sequence>MEYLARYGVRTGKFMDMVVVHGGESGDDMVVIHFKKGIAKYAKVSSTHQKCLDLDSSSYFFQKIILL</sequence>
<reference evidence="1" key="2">
    <citation type="submission" date="2022-01" db="EMBL/GenBank/DDBJ databases">
        <authorList>
            <person name="Yamashiro T."/>
            <person name="Shiraishi A."/>
            <person name="Satake H."/>
            <person name="Nakayama K."/>
        </authorList>
    </citation>
    <scope>NUCLEOTIDE SEQUENCE</scope>
</reference>
<evidence type="ECO:0000313" key="2">
    <source>
        <dbReference type="Proteomes" id="UP001151760"/>
    </source>
</evidence>
<comment type="caution">
    <text evidence="1">The sequence shown here is derived from an EMBL/GenBank/DDBJ whole genome shotgun (WGS) entry which is preliminary data.</text>
</comment>
<proteinExistence type="predicted"/>
<dbReference type="EMBL" id="BQNB010020849">
    <property type="protein sequence ID" value="GJU00290.1"/>
    <property type="molecule type" value="Genomic_DNA"/>
</dbReference>
<accession>A0ABQ5IKT6</accession>
<name>A0ABQ5IKT6_9ASTR</name>
<gene>
    <name evidence="1" type="ORF">Tco_1110628</name>
</gene>
<keyword evidence="2" id="KW-1185">Reference proteome</keyword>
<dbReference type="Proteomes" id="UP001151760">
    <property type="component" value="Unassembled WGS sequence"/>
</dbReference>
<organism evidence="1 2">
    <name type="scientific">Tanacetum coccineum</name>
    <dbReference type="NCBI Taxonomy" id="301880"/>
    <lineage>
        <taxon>Eukaryota</taxon>
        <taxon>Viridiplantae</taxon>
        <taxon>Streptophyta</taxon>
        <taxon>Embryophyta</taxon>
        <taxon>Tracheophyta</taxon>
        <taxon>Spermatophyta</taxon>
        <taxon>Magnoliopsida</taxon>
        <taxon>eudicotyledons</taxon>
        <taxon>Gunneridae</taxon>
        <taxon>Pentapetalae</taxon>
        <taxon>asterids</taxon>
        <taxon>campanulids</taxon>
        <taxon>Asterales</taxon>
        <taxon>Asteraceae</taxon>
        <taxon>Asteroideae</taxon>
        <taxon>Anthemideae</taxon>
        <taxon>Anthemidinae</taxon>
        <taxon>Tanacetum</taxon>
    </lineage>
</organism>